<organism evidence="2 3">
    <name type="scientific">Faecalibacillus faecis</name>
    <dbReference type="NCBI Taxonomy" id="1982628"/>
    <lineage>
        <taxon>Bacteria</taxon>
        <taxon>Bacillati</taxon>
        <taxon>Bacillota</taxon>
        <taxon>Erysipelotrichia</taxon>
        <taxon>Erysipelotrichales</taxon>
        <taxon>Coprobacillaceae</taxon>
        <taxon>Faecalibacillus</taxon>
    </lineage>
</organism>
<dbReference type="AlphaFoldDB" id="A0AAW4VTK5"/>
<accession>A0AAW4VTK5</accession>
<keyword evidence="1" id="KW-0472">Membrane</keyword>
<dbReference type="RefSeq" id="WP_155522376.1">
    <property type="nucleotide sequence ID" value="NZ_DAWBWI010000264.1"/>
</dbReference>
<comment type="caution">
    <text evidence="2">The sequence shown here is derived from an EMBL/GenBank/DDBJ whole genome shotgun (WGS) entry which is preliminary data.</text>
</comment>
<proteinExistence type="predicted"/>
<dbReference type="Proteomes" id="UP001198439">
    <property type="component" value="Unassembled WGS sequence"/>
</dbReference>
<reference evidence="2" key="1">
    <citation type="submission" date="2021-10" db="EMBL/GenBank/DDBJ databases">
        <title>Collection of gut derived symbiotic bacterial strains cultured from healthy donors.</title>
        <authorList>
            <person name="Lin H."/>
            <person name="Littmann E."/>
            <person name="Kohout C."/>
            <person name="Pamer E.G."/>
        </authorList>
    </citation>
    <scope>NUCLEOTIDE SEQUENCE</scope>
    <source>
        <strain evidence="2">DFI.4.48</strain>
    </source>
</reference>
<feature type="transmembrane region" description="Helical" evidence="1">
    <location>
        <begin position="36"/>
        <end position="53"/>
    </location>
</feature>
<keyword evidence="1" id="KW-0812">Transmembrane</keyword>
<evidence type="ECO:0000256" key="1">
    <source>
        <dbReference type="SAM" id="Phobius"/>
    </source>
</evidence>
<protein>
    <submittedName>
        <fullName evidence="2">Uncharacterized protein</fullName>
    </submittedName>
</protein>
<dbReference type="EMBL" id="JAJDKZ010000022">
    <property type="protein sequence ID" value="MCB8610655.1"/>
    <property type="molecule type" value="Genomic_DNA"/>
</dbReference>
<name>A0AAW4VTK5_9FIRM</name>
<evidence type="ECO:0000313" key="2">
    <source>
        <dbReference type="EMBL" id="MCB8610655.1"/>
    </source>
</evidence>
<gene>
    <name evidence="2" type="ORF">LJD69_08620</name>
</gene>
<keyword evidence="1" id="KW-1133">Transmembrane helix</keyword>
<sequence>MNVKRYHFIETMIWVGIPFLFMIIDWFYIHVLNIEYLELSILLFIVATIYRTYQK</sequence>
<feature type="transmembrane region" description="Helical" evidence="1">
    <location>
        <begin position="12"/>
        <end position="30"/>
    </location>
</feature>
<dbReference type="GeneID" id="77472083"/>
<evidence type="ECO:0000313" key="3">
    <source>
        <dbReference type="Proteomes" id="UP001198439"/>
    </source>
</evidence>